<keyword evidence="1" id="KW-0732">Signal</keyword>
<keyword evidence="3" id="KW-1185">Reference proteome</keyword>
<name>A0A1E1MC67_RHYSE</name>
<gene>
    <name evidence="2" type="ORF">RSE6_07153</name>
</gene>
<evidence type="ECO:0000313" key="3">
    <source>
        <dbReference type="Proteomes" id="UP000177625"/>
    </source>
</evidence>
<proteinExistence type="predicted"/>
<sequence length="85" mass="8429">MRSSALLSVVVLGLSALTAALPGLEIRAGNNRAQCTDANGCSSGVCREDRSSTTGARCIGGGSRGDRCNPDKAGSCNGGLQCAGK</sequence>
<feature type="signal peptide" evidence="1">
    <location>
        <begin position="1"/>
        <end position="20"/>
    </location>
</feature>
<feature type="chain" id="PRO_5009448158" evidence="1">
    <location>
        <begin position="21"/>
        <end position="85"/>
    </location>
</feature>
<protein>
    <submittedName>
        <fullName evidence="2">Uncharacterized protein</fullName>
    </submittedName>
</protein>
<dbReference type="EMBL" id="FJVC01000257">
    <property type="protein sequence ID" value="CZT46687.1"/>
    <property type="molecule type" value="Genomic_DNA"/>
</dbReference>
<evidence type="ECO:0000256" key="1">
    <source>
        <dbReference type="SAM" id="SignalP"/>
    </source>
</evidence>
<evidence type="ECO:0000313" key="2">
    <source>
        <dbReference type="EMBL" id="CZT46687.1"/>
    </source>
</evidence>
<reference evidence="3" key="1">
    <citation type="submission" date="2016-03" db="EMBL/GenBank/DDBJ databases">
        <authorList>
            <person name="Guldener U."/>
        </authorList>
    </citation>
    <scope>NUCLEOTIDE SEQUENCE [LARGE SCALE GENOMIC DNA]</scope>
</reference>
<accession>A0A1E1MC67</accession>
<dbReference type="AlphaFoldDB" id="A0A1E1MC67"/>
<dbReference type="Proteomes" id="UP000177625">
    <property type="component" value="Unassembled WGS sequence"/>
</dbReference>
<organism evidence="2 3">
    <name type="scientific">Rhynchosporium secalis</name>
    <name type="common">Barley scald fungus</name>
    <dbReference type="NCBI Taxonomy" id="38038"/>
    <lineage>
        <taxon>Eukaryota</taxon>
        <taxon>Fungi</taxon>
        <taxon>Dikarya</taxon>
        <taxon>Ascomycota</taxon>
        <taxon>Pezizomycotina</taxon>
        <taxon>Leotiomycetes</taxon>
        <taxon>Helotiales</taxon>
        <taxon>Ploettnerulaceae</taxon>
        <taxon>Rhynchosporium</taxon>
    </lineage>
</organism>